<evidence type="ECO:0000313" key="11">
    <source>
        <dbReference type="EMBL" id="KAG2602535.1"/>
    </source>
</evidence>
<evidence type="ECO:0000256" key="4">
    <source>
        <dbReference type="ARBA" id="ARBA00022729"/>
    </source>
</evidence>
<feature type="transmembrane region" description="Helical" evidence="8">
    <location>
        <begin position="245"/>
        <end position="269"/>
    </location>
</feature>
<evidence type="ECO:0000256" key="3">
    <source>
        <dbReference type="ARBA" id="ARBA00022692"/>
    </source>
</evidence>
<dbReference type="InterPro" id="IPR005018">
    <property type="entry name" value="DOMON_domain"/>
</dbReference>
<dbReference type="CDD" id="cd09631">
    <property type="entry name" value="DOMON_DOH"/>
    <property type="match status" value="1"/>
</dbReference>
<dbReference type="PANTHER" id="PTHR23130:SF171">
    <property type="entry name" value="OS01G0895300 PROTEIN"/>
    <property type="match status" value="1"/>
</dbReference>
<evidence type="ECO:0000313" key="12">
    <source>
        <dbReference type="Proteomes" id="UP000823388"/>
    </source>
</evidence>
<dbReference type="SMART" id="SM00664">
    <property type="entry name" value="DoH"/>
    <property type="match status" value="1"/>
</dbReference>
<keyword evidence="12" id="KW-1185">Reference proteome</keyword>
<dbReference type="GO" id="GO:0016020">
    <property type="term" value="C:membrane"/>
    <property type="evidence" value="ECO:0007669"/>
    <property type="project" value="UniProtKB-SubCell"/>
</dbReference>
<dbReference type="AlphaFoldDB" id="A0A8T0SZS1"/>
<evidence type="ECO:0000256" key="9">
    <source>
        <dbReference type="SAM" id="SignalP"/>
    </source>
</evidence>
<comment type="caution">
    <text evidence="11">The sequence shown here is derived from an EMBL/GenBank/DDBJ whole genome shotgun (WGS) entry which is preliminary data.</text>
</comment>
<dbReference type="InterPro" id="IPR006593">
    <property type="entry name" value="Cyt_b561/ferric_Rdtase_TM"/>
</dbReference>
<evidence type="ECO:0000256" key="2">
    <source>
        <dbReference type="ARBA" id="ARBA00022448"/>
    </source>
</evidence>
<dbReference type="Gene3D" id="1.20.120.1770">
    <property type="match status" value="1"/>
</dbReference>
<feature type="domain" description="DOMON" evidence="10">
    <location>
        <begin position="61"/>
        <end position="172"/>
    </location>
</feature>
<dbReference type="CDD" id="cd08760">
    <property type="entry name" value="Cyt_b561_FRRS1_like"/>
    <property type="match status" value="1"/>
</dbReference>
<accession>A0A8T0SZS1</accession>
<gene>
    <name evidence="11" type="ORF">PVAP13_5KG695300</name>
</gene>
<keyword evidence="6 8" id="KW-1133">Transmembrane helix</keyword>
<dbReference type="PANTHER" id="PTHR23130">
    <property type="entry name" value="CYTOCHROME B561 AND DOMON DOMAIN-CONTAINING PROTEIN"/>
    <property type="match status" value="1"/>
</dbReference>
<protein>
    <recommendedName>
        <fullName evidence="10">DOMON domain-containing protein</fullName>
    </recommendedName>
</protein>
<evidence type="ECO:0000256" key="7">
    <source>
        <dbReference type="ARBA" id="ARBA00023136"/>
    </source>
</evidence>
<evidence type="ECO:0000256" key="6">
    <source>
        <dbReference type="ARBA" id="ARBA00022989"/>
    </source>
</evidence>
<keyword evidence="4 9" id="KW-0732">Signal</keyword>
<dbReference type="PROSITE" id="PS50836">
    <property type="entry name" value="DOMON"/>
    <property type="match status" value="1"/>
</dbReference>
<evidence type="ECO:0000256" key="5">
    <source>
        <dbReference type="ARBA" id="ARBA00022982"/>
    </source>
</evidence>
<dbReference type="EMBL" id="CM029045">
    <property type="protein sequence ID" value="KAG2602535.1"/>
    <property type="molecule type" value="Genomic_DNA"/>
</dbReference>
<reference evidence="11" key="1">
    <citation type="submission" date="2020-05" db="EMBL/GenBank/DDBJ databases">
        <title>WGS assembly of Panicum virgatum.</title>
        <authorList>
            <person name="Lovell J.T."/>
            <person name="Jenkins J."/>
            <person name="Shu S."/>
            <person name="Juenger T.E."/>
            <person name="Schmutz J."/>
        </authorList>
    </citation>
    <scope>NUCLEOTIDE SEQUENCE</scope>
    <source>
        <strain evidence="11">AP13</strain>
    </source>
</reference>
<dbReference type="Proteomes" id="UP000823388">
    <property type="component" value="Chromosome 5K"/>
</dbReference>
<comment type="subcellular location">
    <subcellularLocation>
        <location evidence="1">Membrane</location>
    </subcellularLocation>
</comment>
<keyword evidence="7 8" id="KW-0472">Membrane</keyword>
<proteinExistence type="predicted"/>
<sequence length="436" mass="46669">MKPRSCSSSISSALLLCCLCSSVARSQTADSCGSGSSLAAVGRFIPFDTSNLTCFDAWPSQGFIVRYGKSGRDTWSFVLSAPDAGGYVSVGFSSDGAMVGSSAVAGWTTGGGVGMAKQYRLGGTSSGSCPPDQGSLALLPGTTLLAAQSSRLYLAFQFTAPQPAPYLIYAVGPSGAQLSNNYLVRHRSYGSASVDYATGVASSAGGGGASFDTKKWHGAMAGLGWGVLMPVGVALARYFKRRDPFWFYAHISVQGVGFVLGTAGVIAGFKLKRRRPRRRQPPGARHRHPCLRLPAGAGVPGAPGQGLQGAAVLELVPPLRRPRRGGVRRRQRLRRAVRRARGRRRRRLLRRLPRSLGPRLGCPRGQALEVRCLIRRPTTSVRTSEIHVHRLYVCYASVASPALLYLVGVCCMSLDDLFSSRYTFVDFIYIVLPFAS</sequence>
<feature type="signal peptide" evidence="9">
    <location>
        <begin position="1"/>
        <end position="26"/>
    </location>
</feature>
<dbReference type="SMART" id="SM00665">
    <property type="entry name" value="B561"/>
    <property type="match status" value="1"/>
</dbReference>
<organism evidence="11 12">
    <name type="scientific">Panicum virgatum</name>
    <name type="common">Blackwell switchgrass</name>
    <dbReference type="NCBI Taxonomy" id="38727"/>
    <lineage>
        <taxon>Eukaryota</taxon>
        <taxon>Viridiplantae</taxon>
        <taxon>Streptophyta</taxon>
        <taxon>Embryophyta</taxon>
        <taxon>Tracheophyta</taxon>
        <taxon>Spermatophyta</taxon>
        <taxon>Magnoliopsida</taxon>
        <taxon>Liliopsida</taxon>
        <taxon>Poales</taxon>
        <taxon>Poaceae</taxon>
        <taxon>PACMAD clade</taxon>
        <taxon>Panicoideae</taxon>
        <taxon>Panicodae</taxon>
        <taxon>Paniceae</taxon>
        <taxon>Panicinae</taxon>
        <taxon>Panicum</taxon>
        <taxon>Panicum sect. Hiantes</taxon>
    </lineage>
</organism>
<dbReference type="InterPro" id="IPR045266">
    <property type="entry name" value="DOH_DOMON"/>
</dbReference>
<evidence type="ECO:0000256" key="8">
    <source>
        <dbReference type="SAM" id="Phobius"/>
    </source>
</evidence>
<keyword evidence="3 8" id="KW-0812">Transmembrane</keyword>
<evidence type="ECO:0000256" key="1">
    <source>
        <dbReference type="ARBA" id="ARBA00004370"/>
    </source>
</evidence>
<keyword evidence="2" id="KW-0813">Transport</keyword>
<name>A0A8T0SZS1_PANVG</name>
<evidence type="ECO:0000259" key="10">
    <source>
        <dbReference type="PROSITE" id="PS50836"/>
    </source>
</evidence>
<feature type="chain" id="PRO_5035822042" description="DOMON domain-containing protein" evidence="9">
    <location>
        <begin position="27"/>
        <end position="436"/>
    </location>
</feature>
<keyword evidence="5" id="KW-0249">Electron transport</keyword>